<gene>
    <name evidence="2" type="ORF">ANI02nite_35340</name>
</gene>
<dbReference type="AlphaFoldDB" id="A0A511XFB7"/>
<dbReference type="STRING" id="1120919.GCA_000429165_03618"/>
<accession>A0A511XFB7</accession>
<sequence length="158" mass="17170">MAARCGFTLNGRSISQLTCEGFGAVPAFSGSGRYINDPSAIGEKDNGPIPTGTYYILARQSGGRLGFLEDALKDALAGTKRQDWFALYRDDGSLDDTTTIKGLVRGAFRLHPVGYWGISEGCVTLPSVTSFYRLREFLLSQRPETANGIIYYGVLTVK</sequence>
<protein>
    <recommendedName>
        <fullName evidence="1">Tlde1 domain-containing protein</fullName>
    </recommendedName>
</protein>
<dbReference type="RefSeq" id="WP_026399035.1">
    <property type="nucleotide sequence ID" value="NZ_AUBI01000026.1"/>
</dbReference>
<dbReference type="EMBL" id="BJYF01000055">
    <property type="protein sequence ID" value="GEN61650.1"/>
    <property type="molecule type" value="Genomic_DNA"/>
</dbReference>
<evidence type="ECO:0000259" key="1">
    <source>
        <dbReference type="Pfam" id="PF10908"/>
    </source>
</evidence>
<dbReference type="Pfam" id="PF10908">
    <property type="entry name" value="Tlde1_dom"/>
    <property type="match status" value="1"/>
</dbReference>
<feature type="domain" description="Tlde1" evidence="1">
    <location>
        <begin position="25"/>
        <end position="142"/>
    </location>
</feature>
<dbReference type="OrthoDB" id="6490254at2"/>
<organism evidence="2 3">
    <name type="scientific">Acetobacter nitrogenifigens DSM 23921 = NBRC 105050</name>
    <dbReference type="NCBI Taxonomy" id="1120919"/>
    <lineage>
        <taxon>Bacteria</taxon>
        <taxon>Pseudomonadati</taxon>
        <taxon>Pseudomonadota</taxon>
        <taxon>Alphaproteobacteria</taxon>
        <taxon>Acetobacterales</taxon>
        <taxon>Acetobacteraceae</taxon>
        <taxon>Acetobacter</taxon>
    </lineage>
</organism>
<dbReference type="InterPro" id="IPR021225">
    <property type="entry name" value="Tlde1_dom"/>
</dbReference>
<name>A0A511XFB7_9PROT</name>
<keyword evidence="3" id="KW-1185">Reference proteome</keyword>
<comment type="caution">
    <text evidence="2">The sequence shown here is derived from an EMBL/GenBank/DDBJ whole genome shotgun (WGS) entry which is preliminary data.</text>
</comment>
<evidence type="ECO:0000313" key="2">
    <source>
        <dbReference type="EMBL" id="GEN61650.1"/>
    </source>
</evidence>
<proteinExistence type="predicted"/>
<reference evidence="2 3" key="1">
    <citation type="submission" date="2019-07" db="EMBL/GenBank/DDBJ databases">
        <title>Whole genome shotgun sequence of Acetobacter nitrogenifigens NBRC 105050.</title>
        <authorList>
            <person name="Hosoyama A."/>
            <person name="Uohara A."/>
            <person name="Ohji S."/>
            <person name="Ichikawa N."/>
        </authorList>
    </citation>
    <scope>NUCLEOTIDE SEQUENCE [LARGE SCALE GENOMIC DNA]</scope>
    <source>
        <strain evidence="2 3">NBRC 105050</strain>
    </source>
</reference>
<dbReference type="Proteomes" id="UP000321635">
    <property type="component" value="Unassembled WGS sequence"/>
</dbReference>
<evidence type="ECO:0000313" key="3">
    <source>
        <dbReference type="Proteomes" id="UP000321635"/>
    </source>
</evidence>